<dbReference type="PROSITE" id="PS00122">
    <property type="entry name" value="CARBOXYLESTERASE_B_1"/>
    <property type="match status" value="1"/>
</dbReference>
<dbReference type="EMBL" id="OV170233">
    <property type="protein sequence ID" value="CAH0719120.1"/>
    <property type="molecule type" value="Genomic_DNA"/>
</dbReference>
<evidence type="ECO:0000259" key="7">
    <source>
        <dbReference type="Pfam" id="PF00135"/>
    </source>
</evidence>
<gene>
    <name evidence="8" type="ORF">BINO364_LOCUS5506</name>
</gene>
<dbReference type="PANTHER" id="PTHR43142:SF1">
    <property type="entry name" value="CARBOXYLIC ESTER HYDROLASE"/>
    <property type="match status" value="1"/>
</dbReference>
<name>A0A8J9V325_9NEOP</name>
<organism evidence="8 9">
    <name type="scientific">Brenthis ino</name>
    <name type="common">lesser marbled fritillary</name>
    <dbReference type="NCBI Taxonomy" id="405034"/>
    <lineage>
        <taxon>Eukaryota</taxon>
        <taxon>Metazoa</taxon>
        <taxon>Ecdysozoa</taxon>
        <taxon>Arthropoda</taxon>
        <taxon>Hexapoda</taxon>
        <taxon>Insecta</taxon>
        <taxon>Pterygota</taxon>
        <taxon>Neoptera</taxon>
        <taxon>Endopterygota</taxon>
        <taxon>Lepidoptera</taxon>
        <taxon>Glossata</taxon>
        <taxon>Ditrysia</taxon>
        <taxon>Papilionoidea</taxon>
        <taxon>Nymphalidae</taxon>
        <taxon>Heliconiinae</taxon>
        <taxon>Argynnini</taxon>
        <taxon>Brenthis</taxon>
    </lineage>
</organism>
<keyword evidence="2" id="KW-0719">Serine esterase</keyword>
<dbReference type="InterPro" id="IPR029058">
    <property type="entry name" value="AB_hydrolase_fold"/>
</dbReference>
<evidence type="ECO:0000256" key="4">
    <source>
        <dbReference type="ARBA" id="ARBA00023157"/>
    </source>
</evidence>
<sequence length="539" mass="61476">MWGISCLLLLTLGLVQGRTRLDPLVDTQQGLIRGLRADEGDYSMFLGIPYAKVDENNPFGASSPHPKFDNVFEAYDDSAVCPQKEEFTGTIIGTLDCLNLNVFVPNTASSKNKLPVLVWIHGGRFRYGSGNRYLYGPNFLIRHDVILVTLNYRLGPYGFMCLNTPDVPGNQGLKDQFLGLRWIKDNIAAFGGDANKITIVGESAGAMSIDFHLISKQEKLFNQAIIQSGSVFHPTVLEDADTSKPLKIAERLGFQTDDLSQALAFLKNTDAMLVIAAFEELGLIFNICVEKEFEDIESILPDHPINMDYPKAKRIPILSGFNSHEQLNLYANKNADYFKNLKIFSELDAVFNYDEDFQKMEDLMRHFYIGDEDITDAVRWSIIDFSSDYEFNFPGQRSIQKYLENGAQDVYQYLFAYSGKRNYLKNRDNVTAEGVAAHGDELGYLFDISFYKEQPSEADQRIIDQITTLWTNFVKYGEPTPEVSDLLPIQWIPTTKDTNNYLVIDTELKMEKRPYSQRLAFWELFYKANENKLKEKRND</sequence>
<dbReference type="Gene3D" id="3.40.50.1820">
    <property type="entry name" value="alpha/beta hydrolase"/>
    <property type="match status" value="1"/>
</dbReference>
<dbReference type="OrthoDB" id="19653at2759"/>
<feature type="non-terminal residue" evidence="8">
    <location>
        <position position="539"/>
    </location>
</feature>
<dbReference type="GO" id="GO:0052689">
    <property type="term" value="F:carboxylic ester hydrolase activity"/>
    <property type="evidence" value="ECO:0007669"/>
    <property type="project" value="UniProtKB-KW"/>
</dbReference>
<keyword evidence="5" id="KW-0325">Glycoprotein</keyword>
<proteinExistence type="inferred from homology"/>
<evidence type="ECO:0000256" key="6">
    <source>
        <dbReference type="RuleBase" id="RU361235"/>
    </source>
</evidence>
<feature type="signal peptide" evidence="6">
    <location>
        <begin position="1"/>
        <end position="17"/>
    </location>
</feature>
<dbReference type="EC" id="3.1.1.-" evidence="6"/>
<evidence type="ECO:0000313" key="8">
    <source>
        <dbReference type="EMBL" id="CAH0719120.1"/>
    </source>
</evidence>
<dbReference type="InterPro" id="IPR019826">
    <property type="entry name" value="Carboxylesterase_B_AS"/>
</dbReference>
<keyword evidence="3 6" id="KW-0378">Hydrolase</keyword>
<dbReference type="AlphaFoldDB" id="A0A8J9V325"/>
<evidence type="ECO:0000313" key="9">
    <source>
        <dbReference type="Proteomes" id="UP000838878"/>
    </source>
</evidence>
<accession>A0A8J9V325</accession>
<comment type="similarity">
    <text evidence="1 6">Belongs to the type-B carboxylesterase/lipase family.</text>
</comment>
<keyword evidence="6" id="KW-0732">Signal</keyword>
<evidence type="ECO:0000256" key="3">
    <source>
        <dbReference type="ARBA" id="ARBA00022801"/>
    </source>
</evidence>
<evidence type="ECO:0000256" key="2">
    <source>
        <dbReference type="ARBA" id="ARBA00022487"/>
    </source>
</evidence>
<feature type="chain" id="PRO_5035488189" description="Carboxylic ester hydrolase" evidence="6">
    <location>
        <begin position="18"/>
        <end position="539"/>
    </location>
</feature>
<evidence type="ECO:0000256" key="1">
    <source>
        <dbReference type="ARBA" id="ARBA00005964"/>
    </source>
</evidence>
<dbReference type="Proteomes" id="UP000838878">
    <property type="component" value="Chromosome 13"/>
</dbReference>
<keyword evidence="4" id="KW-1015">Disulfide bond</keyword>
<keyword evidence="9" id="KW-1185">Reference proteome</keyword>
<reference evidence="8" key="1">
    <citation type="submission" date="2021-12" db="EMBL/GenBank/DDBJ databases">
        <authorList>
            <person name="Martin H S."/>
        </authorList>
    </citation>
    <scope>NUCLEOTIDE SEQUENCE</scope>
</reference>
<dbReference type="InterPro" id="IPR002018">
    <property type="entry name" value="CarbesteraseB"/>
</dbReference>
<dbReference type="SUPFAM" id="SSF53474">
    <property type="entry name" value="alpha/beta-Hydrolases"/>
    <property type="match status" value="1"/>
</dbReference>
<dbReference type="PANTHER" id="PTHR43142">
    <property type="entry name" value="CARBOXYLIC ESTER HYDROLASE"/>
    <property type="match status" value="1"/>
</dbReference>
<feature type="domain" description="Carboxylesterase type B" evidence="7">
    <location>
        <begin position="22"/>
        <end position="522"/>
    </location>
</feature>
<evidence type="ECO:0000256" key="5">
    <source>
        <dbReference type="ARBA" id="ARBA00023180"/>
    </source>
</evidence>
<protein>
    <recommendedName>
        <fullName evidence="6">Carboxylic ester hydrolase</fullName>
        <ecNumber evidence="6">3.1.1.-</ecNumber>
    </recommendedName>
</protein>
<dbReference type="Pfam" id="PF00135">
    <property type="entry name" value="COesterase"/>
    <property type="match status" value="1"/>
</dbReference>